<comment type="caution">
    <text evidence="2">The sequence shown here is derived from an EMBL/GenBank/DDBJ whole genome shotgun (WGS) entry which is preliminary data.</text>
</comment>
<dbReference type="GO" id="GO:0016747">
    <property type="term" value="F:acyltransferase activity, transferring groups other than amino-acyl groups"/>
    <property type="evidence" value="ECO:0007669"/>
    <property type="project" value="InterPro"/>
</dbReference>
<dbReference type="Proteomes" id="UP000617531">
    <property type="component" value="Unassembled WGS sequence"/>
</dbReference>
<dbReference type="SUPFAM" id="SSF55729">
    <property type="entry name" value="Acyl-CoA N-acyltransferases (Nat)"/>
    <property type="match status" value="1"/>
</dbReference>
<accession>A0A8J3M168</accession>
<organism evidence="2 3">
    <name type="scientific">Pseudolysinimonas yzui</name>
    <dbReference type="NCBI Taxonomy" id="2708254"/>
    <lineage>
        <taxon>Bacteria</taxon>
        <taxon>Bacillati</taxon>
        <taxon>Actinomycetota</taxon>
        <taxon>Actinomycetes</taxon>
        <taxon>Micrococcales</taxon>
        <taxon>Microbacteriaceae</taxon>
        <taxon>Pseudolysinimonas</taxon>
    </lineage>
</organism>
<dbReference type="AlphaFoldDB" id="A0A8J3M168"/>
<feature type="domain" description="N-acetyltransferase" evidence="1">
    <location>
        <begin position="4"/>
        <end position="150"/>
    </location>
</feature>
<dbReference type="Gene3D" id="3.40.630.30">
    <property type="match status" value="1"/>
</dbReference>
<keyword evidence="3" id="KW-1185">Reference proteome</keyword>
<dbReference type="Pfam" id="PF00583">
    <property type="entry name" value="Acetyltransf_1"/>
    <property type="match status" value="1"/>
</dbReference>
<dbReference type="EMBL" id="BNAI01000004">
    <property type="protein sequence ID" value="GHF20129.1"/>
    <property type="molecule type" value="Genomic_DNA"/>
</dbReference>
<dbReference type="CDD" id="cd04301">
    <property type="entry name" value="NAT_SF"/>
    <property type="match status" value="1"/>
</dbReference>
<dbReference type="InterPro" id="IPR000182">
    <property type="entry name" value="GNAT_dom"/>
</dbReference>
<sequence>MGELRLNELNAETISAANRLTLKPGQEDFLEPETYTHAEQQLDPAGSWPRVILDDDEVVGYIMGAFDEDAPEEFLRAALWRVNVSAKAQGRGVGRFAVAAFADEARKRGYSRATVVWAPGDAGPGAFFESVGFRVIGQTPFGENLGALDL</sequence>
<dbReference type="RefSeq" id="WP_191283487.1">
    <property type="nucleotide sequence ID" value="NZ_BNAI01000004.1"/>
</dbReference>
<evidence type="ECO:0000313" key="2">
    <source>
        <dbReference type="EMBL" id="GHF20129.1"/>
    </source>
</evidence>
<reference evidence="2" key="2">
    <citation type="submission" date="2020-09" db="EMBL/GenBank/DDBJ databases">
        <authorList>
            <person name="Sun Q."/>
            <person name="Zhou Y."/>
        </authorList>
    </citation>
    <scope>NUCLEOTIDE SEQUENCE</scope>
    <source>
        <strain evidence="2">CGMCC 1.16548</strain>
    </source>
</reference>
<dbReference type="InterPro" id="IPR016181">
    <property type="entry name" value="Acyl_CoA_acyltransferase"/>
</dbReference>
<evidence type="ECO:0000259" key="1">
    <source>
        <dbReference type="PROSITE" id="PS51186"/>
    </source>
</evidence>
<protein>
    <submittedName>
        <fullName evidence="2">N-acetyltransferase</fullName>
    </submittedName>
</protein>
<evidence type="ECO:0000313" key="3">
    <source>
        <dbReference type="Proteomes" id="UP000617531"/>
    </source>
</evidence>
<gene>
    <name evidence="2" type="primary">speG</name>
    <name evidence="2" type="ORF">GCM10011600_21290</name>
</gene>
<proteinExistence type="predicted"/>
<reference evidence="2" key="1">
    <citation type="journal article" date="2014" name="Int. J. Syst. Evol. Microbiol.">
        <title>Complete genome sequence of Corynebacterium casei LMG S-19264T (=DSM 44701T), isolated from a smear-ripened cheese.</title>
        <authorList>
            <consortium name="US DOE Joint Genome Institute (JGI-PGF)"/>
            <person name="Walter F."/>
            <person name="Albersmeier A."/>
            <person name="Kalinowski J."/>
            <person name="Ruckert C."/>
        </authorList>
    </citation>
    <scope>NUCLEOTIDE SEQUENCE</scope>
    <source>
        <strain evidence="2">CGMCC 1.16548</strain>
    </source>
</reference>
<dbReference type="PROSITE" id="PS51186">
    <property type="entry name" value="GNAT"/>
    <property type="match status" value="1"/>
</dbReference>
<name>A0A8J3M168_9MICO</name>